<keyword evidence="2" id="KW-1185">Reference proteome</keyword>
<proteinExistence type="predicted"/>
<dbReference type="EMBL" id="PPHD01057519">
    <property type="protein sequence ID" value="POI22508.1"/>
    <property type="molecule type" value="Genomic_DNA"/>
</dbReference>
<evidence type="ECO:0000313" key="2">
    <source>
        <dbReference type="Proteomes" id="UP000237246"/>
    </source>
</evidence>
<name>A0A2P4SEH5_BAMTH</name>
<dbReference type="Proteomes" id="UP000237246">
    <property type="component" value="Unassembled WGS sequence"/>
</dbReference>
<dbReference type="AlphaFoldDB" id="A0A2P4SEH5"/>
<comment type="caution">
    <text evidence="1">The sequence shown here is derived from an EMBL/GenBank/DDBJ whole genome shotgun (WGS) entry which is preliminary data.</text>
</comment>
<evidence type="ECO:0000313" key="1">
    <source>
        <dbReference type="EMBL" id="POI22508.1"/>
    </source>
</evidence>
<protein>
    <submittedName>
        <fullName evidence="1">Uncharacterized protein</fullName>
    </submittedName>
</protein>
<accession>A0A2P4SEH5</accession>
<sequence>MWAKFNTLFSRNKGALCGGCGACRQSARAAQRGWRTALACLWLISRDYFLTFFFFLLCSHKERVSLAPDLTIVGFLWQQIPWVMWGQRDPMGYVEPERMHFCTGGSAGQQLSWLVHNFVHHDKIE</sequence>
<organism evidence="1 2">
    <name type="scientific">Bambusicola thoracicus</name>
    <name type="common">Chinese bamboo-partridge</name>
    <name type="synonym">Perdix thoracica</name>
    <dbReference type="NCBI Taxonomy" id="9083"/>
    <lineage>
        <taxon>Eukaryota</taxon>
        <taxon>Metazoa</taxon>
        <taxon>Chordata</taxon>
        <taxon>Craniata</taxon>
        <taxon>Vertebrata</taxon>
        <taxon>Euteleostomi</taxon>
        <taxon>Archelosauria</taxon>
        <taxon>Archosauria</taxon>
        <taxon>Dinosauria</taxon>
        <taxon>Saurischia</taxon>
        <taxon>Theropoda</taxon>
        <taxon>Coelurosauria</taxon>
        <taxon>Aves</taxon>
        <taxon>Neognathae</taxon>
        <taxon>Galloanserae</taxon>
        <taxon>Galliformes</taxon>
        <taxon>Phasianidae</taxon>
        <taxon>Perdicinae</taxon>
        <taxon>Bambusicola</taxon>
    </lineage>
</organism>
<reference evidence="1 2" key="1">
    <citation type="submission" date="2018-01" db="EMBL/GenBank/DDBJ databases">
        <title>Comparison of the Chinese Bamboo Partridge and Red Junglefowl genome sequences highlights the importance of demography in genome evolution.</title>
        <authorList>
            <person name="Tiley G.P."/>
            <person name="Kimball R.T."/>
            <person name="Braun E.L."/>
            <person name="Burleigh J.G."/>
        </authorList>
    </citation>
    <scope>NUCLEOTIDE SEQUENCE [LARGE SCALE GENOMIC DNA]</scope>
    <source>
        <strain evidence="1">RTK389</strain>
        <tissue evidence="1">Blood</tissue>
    </source>
</reference>
<gene>
    <name evidence="1" type="ORF">CIB84_013744</name>
</gene>